<evidence type="ECO:0000313" key="7">
    <source>
        <dbReference type="EMBL" id="PKA55044.1"/>
    </source>
</evidence>
<dbReference type="Pfam" id="PF10551">
    <property type="entry name" value="MULE"/>
    <property type="match status" value="1"/>
</dbReference>
<dbReference type="EMBL" id="KZ451980">
    <property type="protein sequence ID" value="PKA55044.1"/>
    <property type="molecule type" value="Genomic_DNA"/>
</dbReference>
<dbReference type="InterPro" id="IPR004332">
    <property type="entry name" value="Transposase_MuDR"/>
</dbReference>
<keyword evidence="1" id="KW-0479">Metal-binding</keyword>
<dbReference type="InterPro" id="IPR018289">
    <property type="entry name" value="MULE_transposase_dom"/>
</dbReference>
<sequence length="463" mass="53258">MVELADEVKESEAENNYNTPDQSTDENCSDTSLRDIKYNHIFVGAKFDNAVLFKNAVRDLAIKSQFNVKFTKSEKKRIIGVCTYTQCNWRVRSSLYNIDNIWHVTVLGTSHNCPGVNNSGNKVATSTWLLHAIKDIIKSNLNVSPRILKGLIKDQYNLVVPYMKLWRSREMARDLLYGFVDENYAWVPLLQKELVTRNPGSHITYEYDTTDFTFRKIFVSFKVCIEGFRLGCRPLVGLDACHLKGKFLGMMLSAIALDGNNQLFPLAFAVVENESKSTWSWFIQNLIIALNHKVADIVIISDMEKGIKESVRNHLPQCEHRWIARIRGKPVVDLVNTIRRMLMEQRKERKEMATISKEILTKVALDHIKLISRDKKQYLVTISSNTIAKIESLQGTYEVDIGKRECTCREWQISGLPCKHAAAFIATFPNPIWHAYVDDYYHVHRLNVLIKLYLLTCSSLLFL</sequence>
<feature type="region of interest" description="Disordered" evidence="5">
    <location>
        <begin position="1"/>
        <end position="28"/>
    </location>
</feature>
<evidence type="ECO:0000256" key="1">
    <source>
        <dbReference type="ARBA" id="ARBA00022723"/>
    </source>
</evidence>
<reference evidence="7 8" key="1">
    <citation type="journal article" date="2017" name="Nature">
        <title>The Apostasia genome and the evolution of orchids.</title>
        <authorList>
            <person name="Zhang G.Q."/>
            <person name="Liu K.W."/>
            <person name="Li Z."/>
            <person name="Lohaus R."/>
            <person name="Hsiao Y.Y."/>
            <person name="Niu S.C."/>
            <person name="Wang J.Y."/>
            <person name="Lin Y.C."/>
            <person name="Xu Q."/>
            <person name="Chen L.J."/>
            <person name="Yoshida K."/>
            <person name="Fujiwara S."/>
            <person name="Wang Z.W."/>
            <person name="Zhang Y.Q."/>
            <person name="Mitsuda N."/>
            <person name="Wang M."/>
            <person name="Liu G.H."/>
            <person name="Pecoraro L."/>
            <person name="Huang H.X."/>
            <person name="Xiao X.J."/>
            <person name="Lin M."/>
            <person name="Wu X.Y."/>
            <person name="Wu W.L."/>
            <person name="Chen Y.Y."/>
            <person name="Chang S.B."/>
            <person name="Sakamoto S."/>
            <person name="Ohme-Takagi M."/>
            <person name="Yagi M."/>
            <person name="Zeng S.J."/>
            <person name="Shen C.Y."/>
            <person name="Yeh C.M."/>
            <person name="Luo Y.B."/>
            <person name="Tsai W.C."/>
            <person name="Van de Peer Y."/>
            <person name="Liu Z.J."/>
        </authorList>
    </citation>
    <scope>NUCLEOTIDE SEQUENCE [LARGE SCALE GENOMIC DNA]</scope>
    <source>
        <strain evidence="8">cv. Shenzhen</strain>
        <tissue evidence="7">Stem</tissue>
    </source>
</reference>
<keyword evidence="2 4" id="KW-0863">Zinc-finger</keyword>
<evidence type="ECO:0000256" key="5">
    <source>
        <dbReference type="SAM" id="MobiDB-lite"/>
    </source>
</evidence>
<dbReference type="STRING" id="1088818.A0A2I0AHL6"/>
<keyword evidence="8" id="KW-1185">Reference proteome</keyword>
<dbReference type="AlphaFoldDB" id="A0A2I0AHL6"/>
<dbReference type="InterPro" id="IPR006564">
    <property type="entry name" value="Znf_PMZ"/>
</dbReference>
<dbReference type="GO" id="GO:0008270">
    <property type="term" value="F:zinc ion binding"/>
    <property type="evidence" value="ECO:0007669"/>
    <property type="project" value="UniProtKB-KW"/>
</dbReference>
<dbReference type="OrthoDB" id="679733at2759"/>
<dbReference type="Pfam" id="PF04434">
    <property type="entry name" value="SWIM"/>
    <property type="match status" value="1"/>
</dbReference>
<proteinExistence type="predicted"/>
<dbReference type="PROSITE" id="PS50966">
    <property type="entry name" value="ZF_SWIM"/>
    <property type="match status" value="1"/>
</dbReference>
<gene>
    <name evidence="7" type="ORF">AXF42_Ash003681</name>
</gene>
<feature type="domain" description="SWIM-type" evidence="6">
    <location>
        <begin position="397"/>
        <end position="429"/>
    </location>
</feature>
<name>A0A2I0AHL6_9ASPA</name>
<evidence type="ECO:0000259" key="6">
    <source>
        <dbReference type="PROSITE" id="PS50966"/>
    </source>
</evidence>
<dbReference type="SMART" id="SM00575">
    <property type="entry name" value="ZnF_PMZ"/>
    <property type="match status" value="1"/>
</dbReference>
<dbReference type="PANTHER" id="PTHR31973:SF187">
    <property type="entry name" value="MUTATOR TRANSPOSASE MUDRA PROTEIN"/>
    <property type="match status" value="1"/>
</dbReference>
<protein>
    <recommendedName>
        <fullName evidence="6">SWIM-type domain-containing protein</fullName>
    </recommendedName>
</protein>
<keyword evidence="3" id="KW-0862">Zinc</keyword>
<accession>A0A2I0AHL6</accession>
<evidence type="ECO:0000313" key="8">
    <source>
        <dbReference type="Proteomes" id="UP000236161"/>
    </source>
</evidence>
<dbReference type="PANTHER" id="PTHR31973">
    <property type="entry name" value="POLYPROTEIN, PUTATIVE-RELATED"/>
    <property type="match status" value="1"/>
</dbReference>
<evidence type="ECO:0000256" key="2">
    <source>
        <dbReference type="ARBA" id="ARBA00022771"/>
    </source>
</evidence>
<dbReference type="Proteomes" id="UP000236161">
    <property type="component" value="Unassembled WGS sequence"/>
</dbReference>
<evidence type="ECO:0000256" key="3">
    <source>
        <dbReference type="ARBA" id="ARBA00022833"/>
    </source>
</evidence>
<feature type="compositionally biased region" description="Basic and acidic residues" evidence="5">
    <location>
        <begin position="1"/>
        <end position="12"/>
    </location>
</feature>
<evidence type="ECO:0000256" key="4">
    <source>
        <dbReference type="PROSITE-ProRule" id="PRU00325"/>
    </source>
</evidence>
<organism evidence="7 8">
    <name type="scientific">Apostasia shenzhenica</name>
    <dbReference type="NCBI Taxonomy" id="1088818"/>
    <lineage>
        <taxon>Eukaryota</taxon>
        <taxon>Viridiplantae</taxon>
        <taxon>Streptophyta</taxon>
        <taxon>Embryophyta</taxon>
        <taxon>Tracheophyta</taxon>
        <taxon>Spermatophyta</taxon>
        <taxon>Magnoliopsida</taxon>
        <taxon>Liliopsida</taxon>
        <taxon>Asparagales</taxon>
        <taxon>Orchidaceae</taxon>
        <taxon>Apostasioideae</taxon>
        <taxon>Apostasia</taxon>
    </lineage>
</organism>
<dbReference type="InterPro" id="IPR007527">
    <property type="entry name" value="Znf_SWIM"/>
</dbReference>
<dbReference type="Pfam" id="PF03108">
    <property type="entry name" value="DBD_Tnp_Mut"/>
    <property type="match status" value="1"/>
</dbReference>